<dbReference type="Gene3D" id="2.180.10.10">
    <property type="entry name" value="RHS repeat-associated core"/>
    <property type="match status" value="2"/>
</dbReference>
<dbReference type="PROSITE" id="PS50817">
    <property type="entry name" value="INTEIN_N_TER"/>
    <property type="match status" value="1"/>
</dbReference>
<evidence type="ECO:0000256" key="1">
    <source>
        <dbReference type="ARBA" id="ARBA00004613"/>
    </source>
</evidence>
<dbReference type="InterPro" id="IPR003284">
    <property type="entry name" value="Sal_SpvB"/>
</dbReference>
<dbReference type="Pfam" id="PF07591">
    <property type="entry name" value="PT-HINT"/>
    <property type="match status" value="1"/>
</dbReference>
<dbReference type="NCBIfam" id="TIGR03696">
    <property type="entry name" value="Rhs_assc_core"/>
    <property type="match status" value="1"/>
</dbReference>
<dbReference type="InterPro" id="IPR050708">
    <property type="entry name" value="T6SS_VgrG/RHS"/>
</dbReference>
<dbReference type="NCBIfam" id="TIGR01643">
    <property type="entry name" value="YD_repeat_2x"/>
    <property type="match status" value="3"/>
</dbReference>
<dbReference type="Pfam" id="PF05593">
    <property type="entry name" value="RHS_repeat"/>
    <property type="match status" value="1"/>
</dbReference>
<comment type="caution">
    <text evidence="8">The sequence shown here is derived from an EMBL/GenBank/DDBJ whole genome shotgun (WGS) entry which is preliminary data.</text>
</comment>
<proteinExistence type="predicted"/>
<feature type="region of interest" description="Disordered" evidence="5">
    <location>
        <begin position="1595"/>
        <end position="1630"/>
    </location>
</feature>
<gene>
    <name evidence="8" type="ORF">GCM10011609_74660</name>
</gene>
<dbReference type="EMBL" id="BMNC01000017">
    <property type="protein sequence ID" value="GGN22426.1"/>
    <property type="molecule type" value="Genomic_DNA"/>
</dbReference>
<dbReference type="SMART" id="SM00306">
    <property type="entry name" value="HintN"/>
    <property type="match status" value="1"/>
</dbReference>
<keyword evidence="6" id="KW-0732">Signal</keyword>
<dbReference type="Gene3D" id="2.170.16.10">
    <property type="entry name" value="Hedgehog/Intein (Hint) domain"/>
    <property type="match status" value="1"/>
</dbReference>
<dbReference type="PANTHER" id="PTHR32305">
    <property type="match status" value="1"/>
</dbReference>
<dbReference type="Pfam" id="PF03534">
    <property type="entry name" value="SpvB"/>
    <property type="match status" value="1"/>
</dbReference>
<protein>
    <recommendedName>
        <fullName evidence="7">Hint domain-containing protein</fullName>
    </recommendedName>
</protein>
<evidence type="ECO:0000256" key="6">
    <source>
        <dbReference type="SAM" id="SignalP"/>
    </source>
</evidence>
<accession>A0ABQ2IN97</accession>
<feature type="signal peptide" evidence="6">
    <location>
        <begin position="1"/>
        <end position="32"/>
    </location>
</feature>
<evidence type="ECO:0000256" key="4">
    <source>
        <dbReference type="ARBA" id="ARBA00023026"/>
    </source>
</evidence>
<dbReference type="InterPro" id="IPR056823">
    <property type="entry name" value="TEN-like_YD-shell"/>
</dbReference>
<dbReference type="InterPro" id="IPR036844">
    <property type="entry name" value="Hint_dom_sf"/>
</dbReference>
<feature type="chain" id="PRO_5047010535" description="Hint domain-containing protein" evidence="6">
    <location>
        <begin position="33"/>
        <end position="2229"/>
    </location>
</feature>
<name>A0ABQ2IN97_9PSEU</name>
<dbReference type="InterPro" id="IPR022385">
    <property type="entry name" value="Rhs_assc_core"/>
</dbReference>
<dbReference type="Proteomes" id="UP000597656">
    <property type="component" value="Unassembled WGS sequence"/>
</dbReference>
<feature type="compositionally biased region" description="Polar residues" evidence="5">
    <location>
        <begin position="1620"/>
        <end position="1630"/>
    </location>
</feature>
<dbReference type="CDD" id="cd00081">
    <property type="entry name" value="Hint"/>
    <property type="match status" value="1"/>
</dbReference>
<evidence type="ECO:0000259" key="7">
    <source>
        <dbReference type="SMART" id="SM00306"/>
    </source>
</evidence>
<organism evidence="8 9">
    <name type="scientific">Lentzea pudingi</name>
    <dbReference type="NCBI Taxonomy" id="1789439"/>
    <lineage>
        <taxon>Bacteria</taxon>
        <taxon>Bacillati</taxon>
        <taxon>Actinomycetota</taxon>
        <taxon>Actinomycetes</taxon>
        <taxon>Pseudonocardiales</taxon>
        <taxon>Pseudonocardiaceae</taxon>
        <taxon>Lentzea</taxon>
    </lineage>
</organism>
<dbReference type="PANTHER" id="PTHR32305:SF17">
    <property type="entry name" value="TRNA NUCLEASE WAPA"/>
    <property type="match status" value="1"/>
</dbReference>
<dbReference type="InterPro" id="IPR006530">
    <property type="entry name" value="YD"/>
</dbReference>
<dbReference type="Pfam" id="PF25023">
    <property type="entry name" value="TEN_YD-shell"/>
    <property type="match status" value="1"/>
</dbReference>
<evidence type="ECO:0000256" key="3">
    <source>
        <dbReference type="ARBA" id="ARBA00022737"/>
    </source>
</evidence>
<comment type="subcellular location">
    <subcellularLocation>
        <location evidence="1">Secreted</location>
    </subcellularLocation>
</comment>
<dbReference type="InterPro" id="IPR031325">
    <property type="entry name" value="RHS_repeat"/>
</dbReference>
<evidence type="ECO:0000256" key="2">
    <source>
        <dbReference type="ARBA" id="ARBA00022525"/>
    </source>
</evidence>
<evidence type="ECO:0000313" key="8">
    <source>
        <dbReference type="EMBL" id="GGN22426.1"/>
    </source>
</evidence>
<keyword evidence="4" id="KW-0843">Virulence</keyword>
<evidence type="ECO:0000313" key="9">
    <source>
        <dbReference type="Proteomes" id="UP000597656"/>
    </source>
</evidence>
<keyword evidence="2" id="KW-0964">Secreted</keyword>
<dbReference type="InterPro" id="IPR006141">
    <property type="entry name" value="Intein_N"/>
</dbReference>
<feature type="domain" description="Hint" evidence="7">
    <location>
        <begin position="1977"/>
        <end position="2074"/>
    </location>
</feature>
<evidence type="ECO:0000256" key="5">
    <source>
        <dbReference type="SAM" id="MobiDB-lite"/>
    </source>
</evidence>
<feature type="region of interest" description="Disordered" evidence="5">
    <location>
        <begin position="1829"/>
        <end position="1858"/>
    </location>
</feature>
<dbReference type="InterPro" id="IPR003587">
    <property type="entry name" value="Hint_dom_N"/>
</dbReference>
<dbReference type="SUPFAM" id="SSF51294">
    <property type="entry name" value="Hedgehog/intein (Hint) domain"/>
    <property type="match status" value="1"/>
</dbReference>
<feature type="compositionally biased region" description="Polar residues" evidence="5">
    <location>
        <begin position="1597"/>
        <end position="1612"/>
    </location>
</feature>
<keyword evidence="9" id="KW-1185">Reference proteome</keyword>
<reference evidence="9" key="1">
    <citation type="journal article" date="2019" name="Int. J. Syst. Evol. Microbiol.">
        <title>The Global Catalogue of Microorganisms (GCM) 10K type strain sequencing project: providing services to taxonomists for standard genome sequencing and annotation.</title>
        <authorList>
            <consortium name="The Broad Institute Genomics Platform"/>
            <consortium name="The Broad Institute Genome Sequencing Center for Infectious Disease"/>
            <person name="Wu L."/>
            <person name="Ma J."/>
        </authorList>
    </citation>
    <scope>NUCLEOTIDE SEQUENCE [LARGE SCALE GENOMIC DNA]</scope>
    <source>
        <strain evidence="9">CGMCC 4.7319</strain>
    </source>
</reference>
<dbReference type="RefSeq" id="WP_189159591.1">
    <property type="nucleotide sequence ID" value="NZ_BMNC01000017.1"/>
</dbReference>
<sequence>MPTALPRRGLAVALVASLVTTVLSATPPTAVAAPYTPPAPAKERVIKGKTAGAAKNEDTRTGKAFTGSAPVWPKAAVAEVPLGASASKVIGTPLTVASADATATARAAKPKVRIETFDREKTRKAGVEGLLFKVSGGAAKVEVDYSSFRWAYGGDWASRLRLVELPECALSTPDKPECAAKPVASRNDTAKNKVTAAQASPAAATFMALTAGTSSGSGSYEATSLSPSATWSAGGNTGGFHWNYPLRVPPSLGGPAPSLTLAYSSASVDGRMAASNNQPSWIGEGFDLGGNFIERKYVGCAGDMADGARNTTETGDMCWRNENATLSMTGHGGELIKEAGDSNRWRLRNDDGTRVEFRTGADNGARNGEHWVVTTKDGTQHWFGRGAQSVLNVPVAGNHAGEPCAATLFKDSFCAQPWRWNLEYVVDTHNNTMTYSYDKETNKYGRNNSRTDVVEYDRASVLKQIDYGTRGDRTETAPMQVVLEPADRCLADCGTKDAAHWPDTPWDQECTGSPCNFSSPTFWGTKRLASVTTKTGGNAVEKWTLTHSFPDPGDGTRAGLWLDKISRVGLVGQQTTTPDVRFLGIQLSNRVDTHSDQLAAMKWWRLKTIFTESGGQIDVTYSDPDCVPGSRMPDQNALQDNKLRCYPVRWTPPGDPAPIWDYFHKYVVNSMTESDLTGGSVRVLTQYEYVGDPAWHYSDDDGFVKAEDKTWSVWRGYGAVKTRLGDPGEQTLTERRYFRGMHGDKMPSGTREVTLPAITVGAVAAVNDEDAFAGMMREEIIHNGPGGAEVSATVTGPWQSEPTASRTINDVTVHARYVQSASKHTRVALDSGRGFRTTTQVTDFDQTYGQATQTEDRGDDAATGDEKCVLIDYVRNTSAWVTDKVSRKRDYLVDCAKAKAETGLQDADIAGDLKTYYDGQGHGVAPTLGDPTRSETLKSYVGATAAYLTESSTERDVYGRVTKLTDPKGTLSTAYTPALGGPVTEVTTTNTLGWVTKTAVEPAWGSPVSTTDPNDQKAFIEYDGLGRTTAVWKPGQAKAGRLAYKKFSYLQRTDQPSVVTSSVMVNGQYVASRELYDGLLRPRQAQKPDASGTASNTVITDTHYDSAGRAKRANNPYNAAFTPNDSLFVPTDTIPSATTTQYDGAGRELVTVLKKNVPVASPGGDELFRTTTYYAGDRTDTTPPAGGVVTSTLLDAQGRKSELRQYHSGVVAGAATGFDATKYTYDRKGQLTEVVHPSGKKWQYSYDTRGRQIAAVDPDKGASESSYDDADQLVSSKDARGHVLVNTYDALGRKTSTRDDSATGTARLEWFYDTLSSGISVKGAQVKSVRHDALGDYVSEHKRMRPQDFLPTSTDVTIPAGETGLAGTYNYVYTYNDDDQLQSTRVPALGELKVETLEYEYDALGQLKKQNSGYSTTPMAGFVPVTGYTPLGELAAYELRSGTSANAVNVVRNYDPATRRLNQIKTARTTGPTDVADVSYSHDWAGNVTRVSDSVSSDTQCFRADHLRRLTEAWTPTSGNCATDPTDTGLGGPSKYWQTYTYDLAGDRTKLVEHATSDGTRTTDYTMTPGKHSVAKTVTKDNAGTRQATYTYDAAGNTLTRPSPGGATQTTTWDREGRPATTTDETGQSSYVYDANGNRLIRRDPAGRTLYLPGQELRYTTPANTKSATRYYAHAGQTIAMRTSTGLTWMTSDQHGTAQNTINASNQAVSTRRTTPFGEVRGNTGVWPAKLDKGFVGGTLDNTGLTHIGAREYDPKLGRFISVDPIMDLADPRQWNAYVYANNSPISFSDPTGLYCDSCNFYDDRKNPTSAAGHEVGCGYSTNGLCGPTGSGVSEQDHRQEQQQQYEWASGTGDGSNQPIIYGHRLPTAEEMKRGPIFGAPVMMAPGETYAQAVKHWATYLCRSSNPGAGFCEWSYTVGNKPANGLDAVFVVIGAVGLAAGGAGGSAARGAAAASKEASWLSRAAQTVGRGCKTGSGNSFTGDTQVLMADGTTKRIDEVELGDQVLATDPVTGESGAREVVATIIGQGYKDLVEIEIGDDRIVATDQHPFWLLDDEEWVDAKDLHVGSALRTSAGTRVEITAVRKWTAVERVHNLTVDGIHTYHVLAGARSVLVHNSGPCDPVVANGASLEGISPSEMRRIQNAANSRGVSISVVGSRVKGPRSDANPKGYGPGSDWDYVITGANARLRSRIASSLPRLDVTAGVGRRSDIFKGKLIEGEPSITFHPQG</sequence>
<keyword evidence="3" id="KW-0677">Repeat</keyword>